<dbReference type="Pfam" id="PF03796">
    <property type="entry name" value="DnaB_C"/>
    <property type="match status" value="1"/>
</dbReference>
<protein>
    <submittedName>
        <fullName evidence="3">DNA helicase DnaB</fullName>
    </submittedName>
</protein>
<keyword evidence="3" id="KW-0347">Helicase</keyword>
<dbReference type="InterPro" id="IPR007694">
    <property type="entry name" value="DNA_helicase_DnaB-like_C"/>
</dbReference>
<keyword evidence="3" id="KW-0067">ATP-binding</keyword>
<proteinExistence type="predicted"/>
<dbReference type="PANTHER" id="PTHR30153">
    <property type="entry name" value="REPLICATIVE DNA HELICASE DNAB"/>
    <property type="match status" value="1"/>
</dbReference>
<keyword evidence="3" id="KW-0547">Nucleotide-binding</keyword>
<evidence type="ECO:0000313" key="4">
    <source>
        <dbReference type="Proteomes" id="UP000018745"/>
    </source>
</evidence>
<sequence length="374" mass="42891">MQTRWNVEVINDLIEKWEKSFLDITLKDRTLNFLSSKEVVRSYENLIENSQLQDFELYLTTGYNLLDKKIKGFKPGHLIVIASRPGVGKTTFALNLISNNFHKIAPPFKSEKENAIGIFSLEMINEIIIEKLIAIDSKIDLFTLQGLSEGKKVEEIDLKVIEASKKKISQANLLFCDDANITLGKIIATIKLWSRKYLLKLVIIDYLQLINLPLEKELSSWNPNQKISHISRQLKILAIDLNICILTLSQLNRKLEERKGSDKVPVLSDLRDSGSIEQDSDVVIFLFPTPSSKKVKDSPSSKKSSYKSKKYRFEEDDEELEEDIEEILVEEEEFKKIEDISLKIGKNRHGPIGTIKFTLDKEIGKFLSVKQTPY</sequence>
<accession>A0ABM5P073</accession>
<dbReference type="Gene3D" id="3.40.50.300">
    <property type="entry name" value="P-loop containing nucleotide triphosphate hydrolases"/>
    <property type="match status" value="1"/>
</dbReference>
<reference evidence="3 4" key="1">
    <citation type="journal article" date="2014" name="Genome Announc.">
        <title>Complete Genome Sequence of Mycoplasma ovis Strain Michigan, a Hemoplasma of Sheep with Two Distinct 16S rRNA Genes.</title>
        <authorList>
            <person name="Deshuillers P.L."/>
            <person name="Santos A.P."/>
            <person name="do Nascimento N.C."/>
            <person name="Hampel J.A."/>
            <person name="Bergin I.L."/>
            <person name="Dyson M.C."/>
            <person name="Messick J.B."/>
        </authorList>
    </citation>
    <scope>NUCLEOTIDE SEQUENCE [LARGE SCALE GENOMIC DNA]</scope>
    <source>
        <strain evidence="3 4">Michigan</strain>
    </source>
</reference>
<dbReference type="EMBL" id="CP006935">
    <property type="protein sequence ID" value="AHC39788.1"/>
    <property type="molecule type" value="Genomic_DNA"/>
</dbReference>
<name>A0ABM5P073_9MOLU</name>
<gene>
    <name evidence="3" type="ORF">OVS_00125</name>
</gene>
<feature type="region of interest" description="Disordered" evidence="1">
    <location>
        <begin position="291"/>
        <end position="318"/>
    </location>
</feature>
<feature type="domain" description="SF4 helicase" evidence="2">
    <location>
        <begin position="52"/>
        <end position="373"/>
    </location>
</feature>
<dbReference type="PANTHER" id="PTHR30153:SF2">
    <property type="entry name" value="REPLICATIVE DNA HELICASE"/>
    <property type="match status" value="1"/>
</dbReference>
<dbReference type="RefSeq" id="WP_024070839.1">
    <property type="nucleotide sequence ID" value="NC_023062.1"/>
</dbReference>
<dbReference type="Proteomes" id="UP000018745">
    <property type="component" value="Chromosome"/>
</dbReference>
<dbReference type="SUPFAM" id="SSF52540">
    <property type="entry name" value="P-loop containing nucleoside triphosphate hydrolases"/>
    <property type="match status" value="1"/>
</dbReference>
<keyword evidence="4" id="KW-1185">Reference proteome</keyword>
<keyword evidence="3" id="KW-0378">Hydrolase</keyword>
<organism evidence="3 4">
    <name type="scientific">Mycoplasma ovis str. Michigan</name>
    <dbReference type="NCBI Taxonomy" id="1415773"/>
    <lineage>
        <taxon>Bacteria</taxon>
        <taxon>Bacillati</taxon>
        <taxon>Mycoplasmatota</taxon>
        <taxon>Mollicutes</taxon>
        <taxon>Mycoplasmataceae</taxon>
        <taxon>Mycoplasma</taxon>
    </lineage>
</organism>
<evidence type="ECO:0000313" key="3">
    <source>
        <dbReference type="EMBL" id="AHC39788.1"/>
    </source>
</evidence>
<evidence type="ECO:0000259" key="2">
    <source>
        <dbReference type="PROSITE" id="PS51199"/>
    </source>
</evidence>
<evidence type="ECO:0000256" key="1">
    <source>
        <dbReference type="SAM" id="MobiDB-lite"/>
    </source>
</evidence>
<dbReference type="GO" id="GO:0004386">
    <property type="term" value="F:helicase activity"/>
    <property type="evidence" value="ECO:0007669"/>
    <property type="project" value="UniProtKB-KW"/>
</dbReference>
<dbReference type="InterPro" id="IPR027417">
    <property type="entry name" value="P-loop_NTPase"/>
</dbReference>
<dbReference type="PROSITE" id="PS51199">
    <property type="entry name" value="SF4_HELICASE"/>
    <property type="match status" value="1"/>
</dbReference>